<dbReference type="InterPro" id="IPR008972">
    <property type="entry name" value="Cupredoxin"/>
</dbReference>
<dbReference type="PANTHER" id="PTHR34883">
    <property type="entry name" value="SERINE-RICH PROTEIN, PUTATIVE-RELATED-RELATED"/>
    <property type="match status" value="1"/>
</dbReference>
<evidence type="ECO:0000313" key="3">
    <source>
        <dbReference type="EMBL" id="KAG7088128.1"/>
    </source>
</evidence>
<feature type="compositionally biased region" description="Low complexity" evidence="1">
    <location>
        <begin position="205"/>
        <end position="217"/>
    </location>
</feature>
<evidence type="ECO:0000256" key="2">
    <source>
        <dbReference type="SAM" id="SignalP"/>
    </source>
</evidence>
<feature type="region of interest" description="Disordered" evidence="1">
    <location>
        <begin position="148"/>
        <end position="217"/>
    </location>
</feature>
<feature type="signal peptide" evidence="2">
    <location>
        <begin position="1"/>
        <end position="18"/>
    </location>
</feature>
<protein>
    <recommendedName>
        <fullName evidence="5">Cupredoxin</fullName>
    </recommendedName>
</protein>
<dbReference type="RefSeq" id="XP_043004599.1">
    <property type="nucleotide sequence ID" value="XM_043157232.1"/>
</dbReference>
<keyword evidence="2" id="KW-0732">Signal</keyword>
<evidence type="ECO:0000313" key="4">
    <source>
        <dbReference type="Proteomes" id="UP001049176"/>
    </source>
</evidence>
<comment type="caution">
    <text evidence="3">The sequence shown here is derived from an EMBL/GenBank/DDBJ whole genome shotgun (WGS) entry which is preliminary data.</text>
</comment>
<dbReference type="Proteomes" id="UP001049176">
    <property type="component" value="Chromosome 8"/>
</dbReference>
<dbReference type="CDD" id="cd00920">
    <property type="entry name" value="Cupredoxin"/>
    <property type="match status" value="1"/>
</dbReference>
<dbReference type="GeneID" id="66081227"/>
<name>A0A9P7UNE7_9AGAR</name>
<sequence>MRSFALAAALVSISSVAAETFTIAVGGNNTLTYDPKSITAKDGDIIQFQFLTKNHTVTQSTFADPCTKMTTPTEGVDSGFMPVAVGATQIPSWSFTLNNASGPLWFYCRQKTPASHCQAGMVFAVNPTADKTFDAFQKLAMGGAANGTTTSTGGAGGNGGSTSTGGNGGSTSTGGTGGSTSTSTTTGGGNPSTTGTGSGDGSGSGTNSSATPNGNNGNGAVSMTMNAAGLVSIAGLVVGLML</sequence>
<keyword evidence="4" id="KW-1185">Reference proteome</keyword>
<dbReference type="AlphaFoldDB" id="A0A9P7UNE7"/>
<dbReference type="OrthoDB" id="1921208at2759"/>
<feature type="compositionally biased region" description="Gly residues" evidence="1">
    <location>
        <begin position="153"/>
        <end position="178"/>
    </location>
</feature>
<reference evidence="3" key="1">
    <citation type="journal article" date="2021" name="Genome Biol. Evol.">
        <title>The assembled and annotated genome of the fairy-ring fungus Marasmius oreades.</title>
        <authorList>
            <person name="Hiltunen M."/>
            <person name="Ament-Velasquez S.L."/>
            <person name="Johannesson H."/>
        </authorList>
    </citation>
    <scope>NUCLEOTIDE SEQUENCE</scope>
    <source>
        <strain evidence="3">03SP1</strain>
    </source>
</reference>
<dbReference type="Gene3D" id="2.60.40.420">
    <property type="entry name" value="Cupredoxins - blue copper proteins"/>
    <property type="match status" value="1"/>
</dbReference>
<evidence type="ECO:0008006" key="5">
    <source>
        <dbReference type="Google" id="ProtNLM"/>
    </source>
</evidence>
<organism evidence="3 4">
    <name type="scientific">Marasmius oreades</name>
    <name type="common">fairy-ring Marasmius</name>
    <dbReference type="NCBI Taxonomy" id="181124"/>
    <lineage>
        <taxon>Eukaryota</taxon>
        <taxon>Fungi</taxon>
        <taxon>Dikarya</taxon>
        <taxon>Basidiomycota</taxon>
        <taxon>Agaricomycotina</taxon>
        <taxon>Agaricomycetes</taxon>
        <taxon>Agaricomycetidae</taxon>
        <taxon>Agaricales</taxon>
        <taxon>Marasmiineae</taxon>
        <taxon>Marasmiaceae</taxon>
        <taxon>Marasmius</taxon>
    </lineage>
</organism>
<dbReference type="PANTHER" id="PTHR34883:SF4">
    <property type="entry name" value="CUPREDOXIN"/>
    <property type="match status" value="1"/>
</dbReference>
<dbReference type="EMBL" id="CM032188">
    <property type="protein sequence ID" value="KAG7088128.1"/>
    <property type="molecule type" value="Genomic_DNA"/>
</dbReference>
<accession>A0A9P7UNE7</accession>
<feature type="compositionally biased region" description="Gly residues" evidence="1">
    <location>
        <begin position="186"/>
        <end position="204"/>
    </location>
</feature>
<evidence type="ECO:0000256" key="1">
    <source>
        <dbReference type="SAM" id="MobiDB-lite"/>
    </source>
</evidence>
<dbReference type="InterPro" id="IPR052953">
    <property type="entry name" value="Ser-rich/MCO-related"/>
</dbReference>
<feature type="chain" id="PRO_5040417058" description="Cupredoxin" evidence="2">
    <location>
        <begin position="19"/>
        <end position="242"/>
    </location>
</feature>
<dbReference type="SUPFAM" id="SSF49503">
    <property type="entry name" value="Cupredoxins"/>
    <property type="match status" value="1"/>
</dbReference>
<proteinExistence type="predicted"/>
<gene>
    <name evidence="3" type="ORF">E1B28_012152</name>
</gene>
<dbReference type="KEGG" id="more:E1B28_012152"/>